<dbReference type="SUPFAM" id="SSF49503">
    <property type="entry name" value="Cupredoxins"/>
    <property type="match status" value="1"/>
</dbReference>
<dbReference type="PROSITE" id="PS51318">
    <property type="entry name" value="TAT"/>
    <property type="match status" value="1"/>
</dbReference>
<dbReference type="InterPro" id="IPR008972">
    <property type="entry name" value="Cupredoxin"/>
</dbReference>
<name>A0ABD6AW90_9EURY</name>
<keyword evidence="2" id="KW-0186">Copper</keyword>
<dbReference type="EMBL" id="JBHUDC010000005">
    <property type="protein sequence ID" value="MFD1513661.1"/>
    <property type="molecule type" value="Genomic_DNA"/>
</dbReference>
<protein>
    <submittedName>
        <fullName evidence="5">Halocyanin domain-containing protein</fullName>
    </submittedName>
</protein>
<dbReference type="Gene3D" id="2.60.40.420">
    <property type="entry name" value="Cupredoxins - blue copper proteins"/>
    <property type="match status" value="1"/>
</dbReference>
<proteinExistence type="predicted"/>
<keyword evidence="1" id="KW-0479">Metal-binding</keyword>
<organism evidence="5 6">
    <name type="scientific">Halomarina rubra</name>
    <dbReference type="NCBI Taxonomy" id="2071873"/>
    <lineage>
        <taxon>Archaea</taxon>
        <taxon>Methanobacteriati</taxon>
        <taxon>Methanobacteriota</taxon>
        <taxon>Stenosarchaea group</taxon>
        <taxon>Halobacteria</taxon>
        <taxon>Halobacteriales</taxon>
        <taxon>Natronomonadaceae</taxon>
        <taxon>Halomarina</taxon>
    </lineage>
</organism>
<keyword evidence="6" id="KW-1185">Reference proteome</keyword>
<comment type="caution">
    <text evidence="5">The sequence shown here is derived from an EMBL/GenBank/DDBJ whole genome shotgun (WGS) entry which is preliminary data.</text>
</comment>
<evidence type="ECO:0000256" key="2">
    <source>
        <dbReference type="ARBA" id="ARBA00023008"/>
    </source>
</evidence>
<evidence type="ECO:0000256" key="1">
    <source>
        <dbReference type="ARBA" id="ARBA00022723"/>
    </source>
</evidence>
<reference evidence="5 6" key="1">
    <citation type="journal article" date="2019" name="Int. J. Syst. Evol. Microbiol.">
        <title>The Global Catalogue of Microorganisms (GCM) 10K type strain sequencing project: providing services to taxonomists for standard genome sequencing and annotation.</title>
        <authorList>
            <consortium name="The Broad Institute Genomics Platform"/>
            <consortium name="The Broad Institute Genome Sequencing Center for Infectious Disease"/>
            <person name="Wu L."/>
            <person name="Ma J."/>
        </authorList>
    </citation>
    <scope>NUCLEOTIDE SEQUENCE [LARGE SCALE GENOMIC DNA]</scope>
    <source>
        <strain evidence="5 6">CGMCC 1.12563</strain>
    </source>
</reference>
<dbReference type="InterPro" id="IPR006311">
    <property type="entry name" value="TAT_signal"/>
</dbReference>
<dbReference type="InterPro" id="IPR017533">
    <property type="entry name" value="Halocyanin"/>
</dbReference>
<dbReference type="Pfam" id="PF00127">
    <property type="entry name" value="Copper-bind"/>
    <property type="match status" value="1"/>
</dbReference>
<dbReference type="AlphaFoldDB" id="A0ABD6AW90"/>
<feature type="compositionally biased region" description="Low complexity" evidence="3">
    <location>
        <begin position="46"/>
        <end position="77"/>
    </location>
</feature>
<evidence type="ECO:0000256" key="3">
    <source>
        <dbReference type="SAM" id="MobiDB-lite"/>
    </source>
</evidence>
<dbReference type="NCBIfam" id="TIGR03102">
    <property type="entry name" value="halo_cynanin"/>
    <property type="match status" value="1"/>
</dbReference>
<dbReference type="CDD" id="cd04220">
    <property type="entry name" value="Halocyanin"/>
    <property type="match status" value="1"/>
</dbReference>
<evidence type="ECO:0000259" key="4">
    <source>
        <dbReference type="Pfam" id="PF00127"/>
    </source>
</evidence>
<evidence type="ECO:0000313" key="5">
    <source>
        <dbReference type="EMBL" id="MFD1513661.1"/>
    </source>
</evidence>
<dbReference type="PROSITE" id="PS51257">
    <property type="entry name" value="PROKAR_LIPOPROTEIN"/>
    <property type="match status" value="1"/>
</dbReference>
<feature type="domain" description="Blue (type 1) copper" evidence="4">
    <location>
        <begin position="125"/>
        <end position="219"/>
    </location>
</feature>
<evidence type="ECO:0000313" key="6">
    <source>
        <dbReference type="Proteomes" id="UP001597187"/>
    </source>
</evidence>
<dbReference type="InterPro" id="IPR000923">
    <property type="entry name" value="BlueCu_1"/>
</dbReference>
<sequence length="221" mass="22413">MHGDVSRRRFLGGMGTVVVVGLAGCAGPSANNTTDGENGTTGNGTVGEPTTGDETTGNETTGEETTGNETTGTDTAGGTAGGETLPGSEYPAVDEWLTETSVGAADETYDGTLLDMRGSTEVTVEVGAAGNGEFFAFAPSAVVVSPGTTVVWTWTGEGGAHNVEAEPDEQIGESDYEFSSGEPIAEAGTEFRETFDDVGVALYHCEPHLSVGMKGGVAISE</sequence>
<feature type="region of interest" description="Disordered" evidence="3">
    <location>
        <begin position="29"/>
        <end position="90"/>
    </location>
</feature>
<accession>A0ABD6AW90</accession>
<dbReference type="GO" id="GO:0046872">
    <property type="term" value="F:metal ion binding"/>
    <property type="evidence" value="ECO:0007669"/>
    <property type="project" value="UniProtKB-KW"/>
</dbReference>
<dbReference type="Proteomes" id="UP001597187">
    <property type="component" value="Unassembled WGS sequence"/>
</dbReference>
<gene>
    <name evidence="5" type="ORF">ACFSBT_10250</name>
</gene>
<dbReference type="RefSeq" id="WP_250873636.1">
    <property type="nucleotide sequence ID" value="NZ_JALXFV010000005.1"/>
</dbReference>